<dbReference type="InterPro" id="IPR000424">
    <property type="entry name" value="Primosome_PriB/ssb"/>
</dbReference>
<dbReference type="GO" id="GO:0006260">
    <property type="term" value="P:DNA replication"/>
    <property type="evidence" value="ECO:0007669"/>
    <property type="project" value="InterPro"/>
</dbReference>
<dbReference type="PROSITE" id="PS50935">
    <property type="entry name" value="SSB"/>
    <property type="match status" value="1"/>
</dbReference>
<dbReference type="GO" id="GO:0009295">
    <property type="term" value="C:nucleoid"/>
    <property type="evidence" value="ECO:0007669"/>
    <property type="project" value="TreeGrafter"/>
</dbReference>
<dbReference type="AlphaFoldDB" id="A0A2G9XBM5"/>
<dbReference type="Proteomes" id="UP000231388">
    <property type="component" value="Unassembled WGS sequence"/>
</dbReference>
<comment type="caution">
    <text evidence="2">Lacks conserved residue(s) required for the propagation of feature annotation.</text>
</comment>
<comment type="subunit">
    <text evidence="2">Homotetramer.</text>
</comment>
<evidence type="ECO:0000313" key="5">
    <source>
        <dbReference type="EMBL" id="PIP04364.1"/>
    </source>
</evidence>
<evidence type="ECO:0000256" key="4">
    <source>
        <dbReference type="SAM" id="MobiDB-lite"/>
    </source>
</evidence>
<dbReference type="PIRSF" id="PIRSF002070">
    <property type="entry name" value="SSB"/>
    <property type="match status" value="1"/>
</dbReference>
<name>A0A2G9XBM5_UNCKA</name>
<dbReference type="NCBIfam" id="TIGR00621">
    <property type="entry name" value="ssb"/>
    <property type="match status" value="1"/>
</dbReference>
<organism evidence="5 6">
    <name type="scientific">candidate division WWE3 bacterium CG23_combo_of_CG06-09_8_20_14_all_40_14</name>
    <dbReference type="NCBI Taxonomy" id="1975095"/>
    <lineage>
        <taxon>Bacteria</taxon>
        <taxon>Katanobacteria</taxon>
    </lineage>
</organism>
<comment type="caution">
    <text evidence="5">The sequence shown here is derived from an EMBL/GenBank/DDBJ whole genome shotgun (WGS) entry which is preliminary data.</text>
</comment>
<dbReference type="EMBL" id="PCQY01000033">
    <property type="protein sequence ID" value="PIP04364.1"/>
    <property type="molecule type" value="Genomic_DNA"/>
</dbReference>
<dbReference type="InterPro" id="IPR012340">
    <property type="entry name" value="NA-bd_OB-fold"/>
</dbReference>
<dbReference type="SUPFAM" id="SSF50249">
    <property type="entry name" value="Nucleic acid-binding proteins"/>
    <property type="match status" value="1"/>
</dbReference>
<feature type="compositionally biased region" description="Acidic residues" evidence="4">
    <location>
        <begin position="150"/>
        <end position="161"/>
    </location>
</feature>
<reference evidence="5 6" key="1">
    <citation type="submission" date="2017-09" db="EMBL/GenBank/DDBJ databases">
        <title>Depth-based differentiation of microbial function through sediment-hosted aquifers and enrichment of novel symbionts in the deep terrestrial subsurface.</title>
        <authorList>
            <person name="Probst A.J."/>
            <person name="Ladd B."/>
            <person name="Jarett J.K."/>
            <person name="Geller-Mcgrath D.E."/>
            <person name="Sieber C.M."/>
            <person name="Emerson J.B."/>
            <person name="Anantharaman K."/>
            <person name="Thomas B.C."/>
            <person name="Malmstrom R."/>
            <person name="Stieglmeier M."/>
            <person name="Klingl A."/>
            <person name="Woyke T."/>
            <person name="Ryan C.M."/>
            <person name="Banfield J.F."/>
        </authorList>
    </citation>
    <scope>NUCLEOTIDE SEQUENCE [LARGE SCALE GENOMIC DNA]</scope>
    <source>
        <strain evidence="5">CG23_combo_of_CG06-09_8_20_14_all_40_14</strain>
    </source>
</reference>
<keyword evidence="1 2" id="KW-0238">DNA-binding</keyword>
<proteinExistence type="inferred from homology"/>
<evidence type="ECO:0000313" key="6">
    <source>
        <dbReference type="Proteomes" id="UP000231388"/>
    </source>
</evidence>
<evidence type="ECO:0000256" key="1">
    <source>
        <dbReference type="ARBA" id="ARBA00023125"/>
    </source>
</evidence>
<evidence type="ECO:0000256" key="3">
    <source>
        <dbReference type="PIRNR" id="PIRNR002070"/>
    </source>
</evidence>
<sequence>MSRSINKAIILGNLTRDPEMRYTPQGNAVTSFAVATNRQWNTEDGTSKEAVEFHNIVAWNKLAEICSQLLKKGTKVYIEGRLQTRTWEDDKAVKHYKTEIVADDMILLSSKGPYESWQSAPEETKASAPKPKEAKSEKKEKEEKETAVEGTEEVDTEEMPF</sequence>
<dbReference type="PANTHER" id="PTHR10302">
    <property type="entry name" value="SINGLE-STRANDED DNA-BINDING PROTEIN"/>
    <property type="match status" value="1"/>
</dbReference>
<dbReference type="Pfam" id="PF00436">
    <property type="entry name" value="SSB"/>
    <property type="match status" value="1"/>
</dbReference>
<dbReference type="PANTHER" id="PTHR10302:SF27">
    <property type="entry name" value="SINGLE-STRANDED DNA-BINDING PROTEIN"/>
    <property type="match status" value="1"/>
</dbReference>
<dbReference type="CDD" id="cd04496">
    <property type="entry name" value="SSB_OBF"/>
    <property type="match status" value="1"/>
</dbReference>
<gene>
    <name evidence="5" type="ORF">COX53_02860</name>
</gene>
<feature type="region of interest" description="Disordered" evidence="4">
    <location>
        <begin position="114"/>
        <end position="161"/>
    </location>
</feature>
<feature type="compositionally biased region" description="Basic and acidic residues" evidence="4">
    <location>
        <begin position="122"/>
        <end position="147"/>
    </location>
</feature>
<dbReference type="Gene3D" id="2.40.50.140">
    <property type="entry name" value="Nucleic acid-binding proteins"/>
    <property type="match status" value="1"/>
</dbReference>
<accession>A0A2G9XBM5</accession>
<dbReference type="InterPro" id="IPR011344">
    <property type="entry name" value="ssDNA-bd"/>
</dbReference>
<evidence type="ECO:0000256" key="2">
    <source>
        <dbReference type="HAMAP-Rule" id="MF_00984"/>
    </source>
</evidence>
<dbReference type="GO" id="GO:0003697">
    <property type="term" value="F:single-stranded DNA binding"/>
    <property type="evidence" value="ECO:0007669"/>
    <property type="project" value="UniProtKB-UniRule"/>
</dbReference>
<dbReference type="HAMAP" id="MF_00984">
    <property type="entry name" value="SSB"/>
    <property type="match status" value="1"/>
</dbReference>
<protein>
    <recommendedName>
        <fullName evidence="2 3">Single-stranded DNA-binding protein</fullName>
        <shortName evidence="2">SSB</shortName>
    </recommendedName>
</protein>